<keyword evidence="6" id="KW-0645">Protease</keyword>
<evidence type="ECO:0000256" key="1">
    <source>
        <dbReference type="ARBA" id="ARBA00001941"/>
    </source>
</evidence>
<dbReference type="Gene3D" id="3.40.1830.10">
    <property type="entry name" value="Thermophilic metalloprotease (M29)"/>
    <property type="match status" value="1"/>
</dbReference>
<dbReference type="EMBL" id="JAPIUZ010000007">
    <property type="protein sequence ID" value="MCX2564574.1"/>
    <property type="molecule type" value="Genomic_DNA"/>
</dbReference>
<comment type="similarity">
    <text evidence="4">Belongs to the peptidase M29 family.</text>
</comment>
<dbReference type="InterPro" id="IPR035097">
    <property type="entry name" value="M29_N-terminal"/>
</dbReference>
<evidence type="ECO:0000256" key="6">
    <source>
        <dbReference type="ARBA" id="ARBA00022670"/>
    </source>
</evidence>
<dbReference type="Pfam" id="PF02073">
    <property type="entry name" value="Peptidase_M29"/>
    <property type="match status" value="1"/>
</dbReference>
<comment type="cofactor">
    <cofactor evidence="1">
        <name>Co(2+)</name>
        <dbReference type="ChEBI" id="CHEBI:48828"/>
    </cofactor>
</comment>
<proteinExistence type="inferred from homology"/>
<protein>
    <submittedName>
        <fullName evidence="10">Aminopeptidase</fullName>
    </submittedName>
</protein>
<dbReference type="InterPro" id="IPR052170">
    <property type="entry name" value="M29_Exopeptidase"/>
</dbReference>
<evidence type="ECO:0000256" key="7">
    <source>
        <dbReference type="ARBA" id="ARBA00022723"/>
    </source>
</evidence>
<comment type="cofactor">
    <cofactor evidence="3">
        <name>Zn(2+)</name>
        <dbReference type="ChEBI" id="CHEBI:29105"/>
    </cofactor>
</comment>
<reference evidence="10 11" key="1">
    <citation type="submission" date="2022-11" db="EMBL/GenBank/DDBJ databases">
        <title>Genome sequencing of Acetobacter type strain.</title>
        <authorList>
            <person name="Heo J."/>
            <person name="Lee D."/>
            <person name="Han B.-H."/>
            <person name="Hong S.-B."/>
            <person name="Kwon S.-W."/>
        </authorList>
    </citation>
    <scope>NUCLEOTIDE SEQUENCE [LARGE SCALE GENOMIC DNA]</scope>
    <source>
        <strain evidence="10 11">KACC 21253</strain>
    </source>
</reference>
<comment type="cofactor">
    <cofactor evidence="2">
        <name>Mg(2+)</name>
        <dbReference type="ChEBI" id="CHEBI:18420"/>
    </cofactor>
</comment>
<evidence type="ECO:0000313" key="11">
    <source>
        <dbReference type="Proteomes" id="UP001301152"/>
    </source>
</evidence>
<accession>A0ABT3QH27</accession>
<dbReference type="Proteomes" id="UP001301152">
    <property type="component" value="Unassembled WGS sequence"/>
</dbReference>
<name>A0ABT3QH27_9PROT</name>
<organism evidence="10 11">
    <name type="scientific">Acetobacter thailandicus</name>
    <dbReference type="NCBI Taxonomy" id="1502842"/>
    <lineage>
        <taxon>Bacteria</taxon>
        <taxon>Pseudomonadati</taxon>
        <taxon>Pseudomonadota</taxon>
        <taxon>Alphaproteobacteria</taxon>
        <taxon>Acetobacterales</taxon>
        <taxon>Acetobacteraceae</taxon>
        <taxon>Acetobacter</taxon>
    </lineage>
</organism>
<gene>
    <name evidence="10" type="ORF">OQ497_11485</name>
</gene>
<keyword evidence="11" id="KW-1185">Reference proteome</keyword>
<sequence length="405" mass="43750">MLDRLGEVAVRTGLNIKPGQQLIITAPLESASLVRRITEHAYKAGSSLVTTFYSDDEATLARYRYGHDETFDTAAGWLAHGMTEGFREGAARLAITGSDPVLLADQDPSRISRAARAASVVNRPAMKIITSFDVNWTIVAASTVAWARQVFPFLQDDEAVSELWQAIFKASRITGGDPVAEWAAHNTQLHKRAAFLNDARYEALHFTGPGTDLTVGLADGHHWAGGAEKAGNGVICNPNLPTEEVFTTPHRLKVEGHVVSSKPLFNQSSLIDGISVRFEGGKITEMHAVKGQDVLARILDTDEGARRLGEVALVPHSSPISQSGVLFKNTLFDENAASHIALGQAYSKCMRDAEGLDDTALAARGANNSILHIDWMIGSGETDVDGLTSDGQRVKLMRKGEWVIS</sequence>
<evidence type="ECO:0000256" key="8">
    <source>
        <dbReference type="ARBA" id="ARBA00022801"/>
    </source>
</evidence>
<evidence type="ECO:0000256" key="4">
    <source>
        <dbReference type="ARBA" id="ARBA00008236"/>
    </source>
</evidence>
<evidence type="ECO:0000256" key="9">
    <source>
        <dbReference type="ARBA" id="ARBA00023049"/>
    </source>
</evidence>
<evidence type="ECO:0000256" key="5">
    <source>
        <dbReference type="ARBA" id="ARBA00022438"/>
    </source>
</evidence>
<keyword evidence="5 10" id="KW-0031">Aminopeptidase</keyword>
<evidence type="ECO:0000256" key="2">
    <source>
        <dbReference type="ARBA" id="ARBA00001946"/>
    </source>
</evidence>
<dbReference type="SUPFAM" id="SSF144052">
    <property type="entry name" value="Thermophilic metalloprotease-like"/>
    <property type="match status" value="1"/>
</dbReference>
<dbReference type="PANTHER" id="PTHR34448">
    <property type="entry name" value="AMINOPEPTIDASE"/>
    <property type="match status" value="1"/>
</dbReference>
<evidence type="ECO:0000313" key="10">
    <source>
        <dbReference type="EMBL" id="MCX2564574.1"/>
    </source>
</evidence>
<keyword evidence="8" id="KW-0378">Hydrolase</keyword>
<keyword evidence="9" id="KW-0482">Metalloprotease</keyword>
<comment type="caution">
    <text evidence="10">The sequence shown here is derived from an EMBL/GenBank/DDBJ whole genome shotgun (WGS) entry which is preliminary data.</text>
</comment>
<dbReference type="InterPro" id="IPR000787">
    <property type="entry name" value="Peptidase_M29"/>
</dbReference>
<dbReference type="PRINTS" id="PR00919">
    <property type="entry name" value="THERMOPTASE"/>
</dbReference>
<dbReference type="GO" id="GO:0004177">
    <property type="term" value="F:aminopeptidase activity"/>
    <property type="evidence" value="ECO:0007669"/>
    <property type="project" value="UniProtKB-KW"/>
</dbReference>
<dbReference type="PANTHER" id="PTHR34448:SF3">
    <property type="entry name" value="AMINOPEPTIDASE AMPS"/>
    <property type="match status" value="1"/>
</dbReference>
<dbReference type="RefSeq" id="WP_242005317.1">
    <property type="nucleotide sequence ID" value="NZ_JAPIUZ010000007.1"/>
</dbReference>
<keyword evidence="7" id="KW-0479">Metal-binding</keyword>
<evidence type="ECO:0000256" key="3">
    <source>
        <dbReference type="ARBA" id="ARBA00001947"/>
    </source>
</evidence>